<proteinExistence type="predicted"/>
<reference evidence="2 3" key="1">
    <citation type="submission" date="2024-02" db="EMBL/GenBank/DDBJ databases">
        <title>First draft genome assembly of two strains of Seiridium cardinale.</title>
        <authorList>
            <person name="Emiliani G."/>
            <person name="Scali E."/>
        </authorList>
    </citation>
    <scope>NUCLEOTIDE SEQUENCE [LARGE SCALE GENOMIC DNA]</scope>
    <source>
        <strain evidence="2 3">BM-138-000479</strain>
    </source>
</reference>
<sequence>MSGFPNSADEAREHIQKIRSQKGLNGYETDVSDLENALQLLSDQLYQRPVHFLLELIQNADDNTYGDVLPTLSINYQDHRLTVYCNELGFSKKNVESLCRIGSSTKQGSTTTEHYTGEKGIGFKSVFKVADVVRVRSGHYSFKFDRSQKLGMIAPSWCEVSRPGVFTGTSFILEIPQDFDVQPVLKEIRGLDSRMLLFLRRLRRIDLGINSIGDGFWHNTISRRDELPSSSGILRSVTLQYGDQAHLYYVINYIAKGLPHDDQRPRTRHADITLAFPVDEVHAEEVPSAQLVYSTLPVRDYGFKFLLNADFVLTASREDIDQASAWNLALCEHMGAALSQAIHTFNETFPKFSWLRYFPIRPPTKDCFQIFAEQGVQEVCRERILLAHSEDFVSPRYLLSVPLAFQDGQGNPLLAHDTLNVRYLSNQYTSTDWPVIRRLGVRKMRAQDFVEHLSALITAVPVHVSNQSTEWQSRLARGLMGILSTNPECKPAIFDLSIVRLRSGTWITGYEASRGEVILPVDEDLVLPPGIRFVEVDPTLCADEHWRHLFNLMGIVPVSAERVCDEISKMHVNPRLKPSELRKDDLLLQVGFMYRAGWSNPEKRDLWFATSNGTCRHGSQLYVDSNQPHSATRYLGSMKEQFPFIHPDYLDCDQDGIEKLSDWLVKNFHFSAIPRIISNVLGTYSFRVSAEFEFILASFPVSEVLLLLRSHWMEYRRWIAPDRSNEMQNDLWQRSRRNFLHKLSSLEVDCIDGDHAKISNTALPIPKFLEDQSFSIKFIDVPDPENEEWEFLRHLGVLVGSSTAMDLTGALAETHIQRLQALQGELEPSMNRIKSQYRQLHLLAGREREAIRSSFVTKPLIYVPPTLNCSLRGWFRLEDCRWGSIESLRKTPFLSNVYPELGEFFCTTLGLQDADQSCIAEEALKVTHLDGLKYISKLFIAFSQHMSMNENFIDNRARLKSRLLSRPISPVLGTRESTPYMEFDQLQAAQEADVWFIADRVHLRNCFRGVVPILAIDTADIPRMKHLIRCLNLGNRLLSNIASGAIQTYSPVNGDQKATNIMRSKAPFIARLLPANARQNTLINQLKSTVVYATDQITVEWSIKLSNGELMPGRADSGSAKIDASGRSLVIYITRDYAASGACPIELVEYIADLCEIRDPRRMMLLQYLLVESDLRRIEEAFSRHGIPCGNAESDGNPEKPISKGYLYHATEPILSSDEGKALQSFLDDLEQARSIKNVTSRRWERNSAAQLKPFLSKICSLEKQDVSVFLPQSDIDQILGGSNKTNDKHEVAYFTSGLMSEEERHARTSLFFPAVVAVPKQGKPKFRMQVPAMNAQDPELAFLGELQAYFTTIGAAHASNLSTGNRLDQYSTHEGRTGAFTKLLTRNGYRGSTRWAADRTFYMDVITVNDGLEDSTFALHPHQLEIARKCYSESLNSPRPRSIAVLAFVSNIHSSPTIALFVNPWALYMEGHLDIVIESHSLARFSSIPSCVSLCPATSNEISSGMRRFHEPLTVFKSIRLLELLPGDWTDPLQGKISIHSMTNKPVYRALSYTWGASMKLYKLHTSQGILSITESLDMALRSIRGYDKPIYVWVDAICIDQDNEYEKVSQIRLMRDIFQSAKFVYGWLGPEEDDSSMAIDTLLQIRMQAYKDREWPVDLPSIPLYWAGHKIPPPNSTVWEAIDALFGRDWFERVWIMQEIILAPDVIMVCGRRTARWQYLFEALEICLREAQVWVERSEIQPDAILQTTAPAVALGQTRKLYSDGPVRRKHSLLTLFELFAHTKATLELDKMFGLLGLATDAENDDLNPDYSSLETVVRRYAGVFVAQGNVVDLLHQAGGTKAYAFSSWIPAWTRERQFRTISTWNSRLGYFRASGDSSAYAFVSGKILTISGTIVDSVSAVNDVTLQDSDVWTFVNSMYTFLDTMVSYPTGETMEQVKLMLPIGNACHPYLEKASDIKLQTDAGDGSEDFEWAQTLSKFSSIQALLDFLRQPAPVRINLWKYWRTVSAFSLRLSLAKFFITANGYVGLAPADITVGDAVVIFQGGLVPFVIKPGAGSGGRSRLVGECYVHGLMHGEASQLPDAKEDMIFLE</sequence>
<dbReference type="Proteomes" id="UP001465668">
    <property type="component" value="Unassembled WGS sequence"/>
</dbReference>
<dbReference type="InterPro" id="IPR052957">
    <property type="entry name" value="Auxin_embryo_med"/>
</dbReference>
<gene>
    <name evidence="2" type="ORF">SCAR479_07959</name>
</gene>
<dbReference type="InterPro" id="IPR036890">
    <property type="entry name" value="HATPase_C_sf"/>
</dbReference>
<dbReference type="Pfam" id="PF26639">
    <property type="entry name" value="Het-6_barrel"/>
    <property type="match status" value="1"/>
</dbReference>
<name>A0ABR2XNA4_9PEZI</name>
<dbReference type="PANTHER" id="PTHR32387">
    <property type="entry name" value="WU:FJ29H11"/>
    <property type="match status" value="1"/>
</dbReference>
<comment type="caution">
    <text evidence="2">The sequence shown here is derived from an EMBL/GenBank/DDBJ whole genome shotgun (WGS) entry which is preliminary data.</text>
</comment>
<dbReference type="SUPFAM" id="SSF55874">
    <property type="entry name" value="ATPase domain of HSP90 chaperone/DNA topoisomerase II/histidine kinase"/>
    <property type="match status" value="1"/>
</dbReference>
<dbReference type="InterPro" id="IPR010730">
    <property type="entry name" value="HET"/>
</dbReference>
<accession>A0ABR2XNA4</accession>
<evidence type="ECO:0000313" key="3">
    <source>
        <dbReference type="Proteomes" id="UP001465668"/>
    </source>
</evidence>
<dbReference type="Gene3D" id="3.30.565.10">
    <property type="entry name" value="Histidine kinase-like ATPase, C-terminal domain"/>
    <property type="match status" value="1"/>
</dbReference>
<dbReference type="EMBL" id="JARVKM010000035">
    <property type="protein sequence ID" value="KAK9775283.1"/>
    <property type="molecule type" value="Genomic_DNA"/>
</dbReference>
<feature type="domain" description="Heterokaryon incompatibility" evidence="1">
    <location>
        <begin position="1549"/>
        <end position="1701"/>
    </location>
</feature>
<keyword evidence="3" id="KW-1185">Reference proteome</keyword>
<evidence type="ECO:0000259" key="1">
    <source>
        <dbReference type="Pfam" id="PF06985"/>
    </source>
</evidence>
<dbReference type="PANTHER" id="PTHR32387:SF0">
    <property type="entry name" value="PROTEIN NO VEIN"/>
    <property type="match status" value="1"/>
</dbReference>
<protein>
    <submittedName>
        <fullName evidence="2">Heterokaryon incompatibility domain-containing protein</fullName>
    </submittedName>
</protein>
<dbReference type="Pfam" id="PF06985">
    <property type="entry name" value="HET"/>
    <property type="match status" value="1"/>
</dbReference>
<dbReference type="NCBIfam" id="NF047352">
    <property type="entry name" value="P_loop_sacsin"/>
    <property type="match status" value="1"/>
</dbReference>
<organism evidence="2 3">
    <name type="scientific">Seiridium cardinale</name>
    <dbReference type="NCBI Taxonomy" id="138064"/>
    <lineage>
        <taxon>Eukaryota</taxon>
        <taxon>Fungi</taxon>
        <taxon>Dikarya</taxon>
        <taxon>Ascomycota</taxon>
        <taxon>Pezizomycotina</taxon>
        <taxon>Sordariomycetes</taxon>
        <taxon>Xylariomycetidae</taxon>
        <taxon>Amphisphaeriales</taxon>
        <taxon>Sporocadaceae</taxon>
        <taxon>Seiridium</taxon>
    </lineage>
</organism>
<evidence type="ECO:0000313" key="2">
    <source>
        <dbReference type="EMBL" id="KAK9775283.1"/>
    </source>
</evidence>